<dbReference type="InParanoid" id="A0A1D3CSP4"/>
<evidence type="ECO:0000313" key="4">
    <source>
        <dbReference type="EMBL" id="OEH74221.1"/>
    </source>
</evidence>
<dbReference type="InterPro" id="IPR012677">
    <property type="entry name" value="Nucleotide-bd_a/b_plait_sf"/>
</dbReference>
<dbReference type="SMART" id="SM00360">
    <property type="entry name" value="RRM"/>
    <property type="match status" value="1"/>
</dbReference>
<dbReference type="SUPFAM" id="SSF54928">
    <property type="entry name" value="RNA-binding domain, RBD"/>
    <property type="match status" value="1"/>
</dbReference>
<keyword evidence="1 2" id="KW-0694">RNA-binding</keyword>
<reference evidence="4 5" key="1">
    <citation type="journal article" date="2016" name="BMC Genomics">
        <title>Comparative genomics reveals Cyclospora cayetanensis possesses coccidia-like metabolism and invasion components but unique surface antigens.</title>
        <authorList>
            <person name="Liu S."/>
            <person name="Wang L."/>
            <person name="Zheng H."/>
            <person name="Xu Z."/>
            <person name="Roellig D.M."/>
            <person name="Li N."/>
            <person name="Frace M.A."/>
            <person name="Tang K."/>
            <person name="Arrowood M.J."/>
            <person name="Moss D.M."/>
            <person name="Zhang L."/>
            <person name="Feng Y."/>
            <person name="Xiao L."/>
        </authorList>
    </citation>
    <scope>NUCLEOTIDE SEQUENCE [LARGE SCALE GENOMIC DNA]</scope>
    <source>
        <strain evidence="4 5">CHN_HEN01</strain>
    </source>
</reference>
<feature type="domain" description="RRM" evidence="3">
    <location>
        <begin position="61"/>
        <end position="144"/>
    </location>
</feature>
<dbReference type="Pfam" id="PF00076">
    <property type="entry name" value="RRM_1"/>
    <property type="match status" value="1"/>
</dbReference>
<keyword evidence="4" id="KW-0687">Ribonucleoprotein</keyword>
<dbReference type="VEuPathDB" id="ToxoDB:LOC34621866"/>
<dbReference type="EMBL" id="JROU02002094">
    <property type="protein sequence ID" value="OEH74221.1"/>
    <property type="molecule type" value="Genomic_DNA"/>
</dbReference>
<dbReference type="GO" id="GO:1990904">
    <property type="term" value="C:ribonucleoprotein complex"/>
    <property type="evidence" value="ECO:0007669"/>
    <property type="project" value="UniProtKB-KW"/>
</dbReference>
<evidence type="ECO:0000259" key="3">
    <source>
        <dbReference type="PROSITE" id="PS50102"/>
    </source>
</evidence>
<evidence type="ECO:0000256" key="1">
    <source>
        <dbReference type="ARBA" id="ARBA00022884"/>
    </source>
</evidence>
<accession>A0A1D3CSP4</accession>
<evidence type="ECO:0000313" key="5">
    <source>
        <dbReference type="Proteomes" id="UP000095192"/>
    </source>
</evidence>
<dbReference type="GO" id="GO:0003723">
    <property type="term" value="F:RNA binding"/>
    <property type="evidence" value="ECO:0007669"/>
    <property type="project" value="UniProtKB-UniRule"/>
</dbReference>
<sequence>MQLLHIVHRILEAIAVSYICIFLQPAFVRNLRRVEVRRAIPREEARQAQPRREREFNENTGRVFIGGLGDEVTDEVLKDFFSRFGELTSANVMVDRETNRPRGFGFVIYKNPDDAEKALGIHKDLGPNREWVGDLLTTLGRGLL</sequence>
<keyword evidence="5" id="KW-1185">Reference proteome</keyword>
<gene>
    <name evidence="4" type="ORF">cyc_05524</name>
</gene>
<dbReference type="AlphaFoldDB" id="A0A1D3CSP4"/>
<dbReference type="PANTHER" id="PTHR48027">
    <property type="entry name" value="HETEROGENEOUS NUCLEAR RIBONUCLEOPROTEIN 87F-RELATED"/>
    <property type="match status" value="1"/>
</dbReference>
<dbReference type="PROSITE" id="PS50102">
    <property type="entry name" value="RRM"/>
    <property type="match status" value="1"/>
</dbReference>
<name>A0A1D3CSP4_9EIME</name>
<dbReference type="Proteomes" id="UP000095192">
    <property type="component" value="Unassembled WGS sequence"/>
</dbReference>
<comment type="caution">
    <text evidence="4">The sequence shown here is derived from an EMBL/GenBank/DDBJ whole genome shotgun (WGS) entry which is preliminary data.</text>
</comment>
<dbReference type="InterPro" id="IPR035979">
    <property type="entry name" value="RBD_domain_sf"/>
</dbReference>
<dbReference type="Gene3D" id="3.30.70.330">
    <property type="match status" value="1"/>
</dbReference>
<proteinExistence type="predicted"/>
<protein>
    <submittedName>
        <fullName evidence="4">Heterogeneous nuclear ribonucleoprotein</fullName>
    </submittedName>
</protein>
<evidence type="ECO:0000256" key="2">
    <source>
        <dbReference type="PROSITE-ProRule" id="PRU00176"/>
    </source>
</evidence>
<organism evidence="4 5">
    <name type="scientific">Cyclospora cayetanensis</name>
    <dbReference type="NCBI Taxonomy" id="88456"/>
    <lineage>
        <taxon>Eukaryota</taxon>
        <taxon>Sar</taxon>
        <taxon>Alveolata</taxon>
        <taxon>Apicomplexa</taxon>
        <taxon>Conoidasida</taxon>
        <taxon>Coccidia</taxon>
        <taxon>Eucoccidiorida</taxon>
        <taxon>Eimeriorina</taxon>
        <taxon>Eimeriidae</taxon>
        <taxon>Cyclospora</taxon>
    </lineage>
</organism>
<dbReference type="VEuPathDB" id="ToxoDB:cyc_05524"/>
<dbReference type="InterPro" id="IPR000504">
    <property type="entry name" value="RRM_dom"/>
</dbReference>
<dbReference type="InterPro" id="IPR052462">
    <property type="entry name" value="SLIRP/GR-RBP-like"/>
</dbReference>